<dbReference type="Proteomes" id="UP001233999">
    <property type="component" value="Unassembled WGS sequence"/>
</dbReference>
<proteinExistence type="predicted"/>
<protein>
    <submittedName>
        <fullName evidence="1">Uncharacterized protein</fullName>
    </submittedName>
</protein>
<evidence type="ECO:0000313" key="2">
    <source>
        <dbReference type="Proteomes" id="UP001233999"/>
    </source>
</evidence>
<comment type="caution">
    <text evidence="1">The sequence shown here is derived from an EMBL/GenBank/DDBJ whole genome shotgun (WGS) entry which is preliminary data.</text>
</comment>
<dbReference type="EMBL" id="JASPKZ010007830">
    <property type="protein sequence ID" value="KAJ9582080.1"/>
    <property type="molecule type" value="Genomic_DNA"/>
</dbReference>
<reference evidence="1" key="2">
    <citation type="submission" date="2023-05" db="EMBL/GenBank/DDBJ databases">
        <authorList>
            <person name="Fouks B."/>
        </authorList>
    </citation>
    <scope>NUCLEOTIDE SEQUENCE</scope>
    <source>
        <strain evidence="1">Stay&amp;Tobe</strain>
        <tissue evidence="1">Testes</tissue>
    </source>
</reference>
<keyword evidence="2" id="KW-1185">Reference proteome</keyword>
<feature type="non-terminal residue" evidence="1">
    <location>
        <position position="1"/>
    </location>
</feature>
<reference evidence="1" key="1">
    <citation type="journal article" date="2023" name="IScience">
        <title>Live-bearing cockroach genome reveals convergent evolutionary mechanisms linked to viviparity in insects and beyond.</title>
        <authorList>
            <person name="Fouks B."/>
            <person name="Harrison M.C."/>
            <person name="Mikhailova A.A."/>
            <person name="Marchal E."/>
            <person name="English S."/>
            <person name="Carruthers M."/>
            <person name="Jennings E.C."/>
            <person name="Chiamaka E.L."/>
            <person name="Frigard R.A."/>
            <person name="Pippel M."/>
            <person name="Attardo G.M."/>
            <person name="Benoit J.B."/>
            <person name="Bornberg-Bauer E."/>
            <person name="Tobe S.S."/>
        </authorList>
    </citation>
    <scope>NUCLEOTIDE SEQUENCE</scope>
    <source>
        <strain evidence="1">Stay&amp;Tobe</strain>
    </source>
</reference>
<evidence type="ECO:0000313" key="1">
    <source>
        <dbReference type="EMBL" id="KAJ9582080.1"/>
    </source>
</evidence>
<accession>A0AAD7ZJY7</accession>
<feature type="non-terminal residue" evidence="1">
    <location>
        <position position="52"/>
    </location>
</feature>
<organism evidence="1 2">
    <name type="scientific">Diploptera punctata</name>
    <name type="common">Pacific beetle cockroach</name>
    <dbReference type="NCBI Taxonomy" id="6984"/>
    <lineage>
        <taxon>Eukaryota</taxon>
        <taxon>Metazoa</taxon>
        <taxon>Ecdysozoa</taxon>
        <taxon>Arthropoda</taxon>
        <taxon>Hexapoda</taxon>
        <taxon>Insecta</taxon>
        <taxon>Pterygota</taxon>
        <taxon>Neoptera</taxon>
        <taxon>Polyneoptera</taxon>
        <taxon>Dictyoptera</taxon>
        <taxon>Blattodea</taxon>
        <taxon>Blaberoidea</taxon>
        <taxon>Blaberidae</taxon>
        <taxon>Diplopterinae</taxon>
        <taxon>Diploptera</taxon>
    </lineage>
</organism>
<sequence>AEIMETPGIFGRIRQSNALFVSTILNRRHAFIFNNFLLRQNIRVAGGLRRLE</sequence>
<name>A0AAD7ZJY7_DIPPU</name>
<gene>
    <name evidence="1" type="ORF">L9F63_003582</name>
</gene>
<dbReference type="AlphaFoldDB" id="A0AAD7ZJY7"/>